<dbReference type="AlphaFoldDB" id="A0AAV5QKL0"/>
<dbReference type="Pfam" id="PF00117">
    <property type="entry name" value="GATase"/>
    <property type="match status" value="1"/>
</dbReference>
<evidence type="ECO:0000259" key="1">
    <source>
        <dbReference type="Pfam" id="PF00117"/>
    </source>
</evidence>
<organism evidence="2 3">
    <name type="scientific">Saccharomycopsis crataegensis</name>
    <dbReference type="NCBI Taxonomy" id="43959"/>
    <lineage>
        <taxon>Eukaryota</taxon>
        <taxon>Fungi</taxon>
        <taxon>Dikarya</taxon>
        <taxon>Ascomycota</taxon>
        <taxon>Saccharomycotina</taxon>
        <taxon>Saccharomycetes</taxon>
        <taxon>Saccharomycopsidaceae</taxon>
        <taxon>Saccharomycopsis</taxon>
    </lineage>
</organism>
<dbReference type="EMBL" id="BTFZ01000004">
    <property type="protein sequence ID" value="GMM35216.1"/>
    <property type="molecule type" value="Genomic_DNA"/>
</dbReference>
<dbReference type="GeneID" id="90073195"/>
<dbReference type="PROSITE" id="PS51273">
    <property type="entry name" value="GATASE_TYPE_1"/>
    <property type="match status" value="1"/>
</dbReference>
<dbReference type="GO" id="GO:0005634">
    <property type="term" value="C:nucleus"/>
    <property type="evidence" value="ECO:0007669"/>
    <property type="project" value="TreeGrafter"/>
</dbReference>
<feature type="domain" description="Glutamine amidotransferase" evidence="1">
    <location>
        <begin position="111"/>
        <end position="247"/>
    </location>
</feature>
<dbReference type="PANTHER" id="PTHR42695:SF5">
    <property type="entry name" value="GLUTAMINE AMIDOTRANSFERASE YLR126C-RELATED"/>
    <property type="match status" value="1"/>
</dbReference>
<keyword evidence="3" id="KW-1185">Reference proteome</keyword>
<protein>
    <submittedName>
        <fullName evidence="2">Amidotransferase</fullName>
    </submittedName>
</protein>
<dbReference type="InterPro" id="IPR044992">
    <property type="entry name" value="ChyE-like"/>
</dbReference>
<name>A0AAV5QKL0_9ASCO</name>
<reference evidence="2 3" key="1">
    <citation type="journal article" date="2023" name="Elife">
        <title>Identification of key yeast species and microbe-microbe interactions impacting larval growth of Drosophila in the wild.</title>
        <authorList>
            <person name="Mure A."/>
            <person name="Sugiura Y."/>
            <person name="Maeda R."/>
            <person name="Honda K."/>
            <person name="Sakurai N."/>
            <person name="Takahashi Y."/>
            <person name="Watada M."/>
            <person name="Katoh T."/>
            <person name="Gotoh A."/>
            <person name="Gotoh Y."/>
            <person name="Taniguchi I."/>
            <person name="Nakamura K."/>
            <person name="Hayashi T."/>
            <person name="Katayama T."/>
            <person name="Uemura T."/>
            <person name="Hattori Y."/>
        </authorList>
    </citation>
    <scope>NUCLEOTIDE SEQUENCE [LARGE SCALE GENOMIC DNA]</scope>
    <source>
        <strain evidence="2 3">SC-9</strain>
    </source>
</reference>
<comment type="caution">
    <text evidence="2">The sequence shown here is derived from an EMBL/GenBank/DDBJ whole genome shotgun (WGS) entry which is preliminary data.</text>
</comment>
<accession>A0AAV5QKL0</accession>
<dbReference type="InterPro" id="IPR029062">
    <property type="entry name" value="Class_I_gatase-like"/>
</dbReference>
<dbReference type="PANTHER" id="PTHR42695">
    <property type="entry name" value="GLUTAMINE AMIDOTRANSFERASE YLR126C-RELATED"/>
    <property type="match status" value="1"/>
</dbReference>
<evidence type="ECO:0000313" key="3">
    <source>
        <dbReference type="Proteomes" id="UP001360560"/>
    </source>
</evidence>
<dbReference type="Gene3D" id="3.40.50.880">
    <property type="match status" value="1"/>
</dbReference>
<sequence>MSQFIAILFTDTPQVPYGSSIAKKYGDYGDQSIKLLEDNIPSNLPHPNYSFKKYRTKEYMQLPSDDELKSCCGVLVTGSRSDSFDNHEEWLIQLEKFLGKLLLDEQSPYYKKIPVVGICFGHQLLAKLFDNNGHSDGHQIVGRNHQGWELGLKEIAISEKFTKYAESLLQEQSTDQETSFSTGNFRKLWLVESHQDVVYSVPSSNLDLLSIGSTNICEVQGLFDGKSVLTFQGHPEFDTDFQDYVLLHRDVDIGILTMDEYREMIGKSGRINDGWKIGQLINAFYQRFGDYA</sequence>
<gene>
    <name evidence="2" type="ORF">DASC09_025410</name>
</gene>
<dbReference type="InterPro" id="IPR017926">
    <property type="entry name" value="GATASE"/>
</dbReference>
<dbReference type="Proteomes" id="UP001360560">
    <property type="component" value="Unassembled WGS sequence"/>
</dbReference>
<dbReference type="GO" id="GO:0005829">
    <property type="term" value="C:cytosol"/>
    <property type="evidence" value="ECO:0007669"/>
    <property type="project" value="TreeGrafter"/>
</dbReference>
<dbReference type="SUPFAM" id="SSF52317">
    <property type="entry name" value="Class I glutamine amidotransferase-like"/>
    <property type="match status" value="1"/>
</dbReference>
<evidence type="ECO:0000313" key="2">
    <source>
        <dbReference type="EMBL" id="GMM35216.1"/>
    </source>
</evidence>
<proteinExistence type="predicted"/>
<dbReference type="RefSeq" id="XP_064852216.1">
    <property type="nucleotide sequence ID" value="XM_064996144.1"/>
</dbReference>